<sequence length="77" mass="8403">MNAIAMPIQRRTVRLWLPVLLPAVLVLPLLPIAALALIPGSPRPFAAVWMAWRVLLACAGTTVEVDAPHARVSIRLF</sequence>
<reference evidence="2 3" key="1">
    <citation type="submission" date="2023-07" db="EMBL/GenBank/DDBJ databases">
        <title>Genomic Encyclopedia of Type Strains, Phase IV (KMG-IV): sequencing the most valuable type-strain genomes for metagenomic binning, comparative biology and taxonomic classification.</title>
        <authorList>
            <person name="Goeker M."/>
        </authorList>
    </citation>
    <scope>NUCLEOTIDE SEQUENCE [LARGE SCALE GENOMIC DNA]</scope>
    <source>
        <strain evidence="2 3">DSM 18695</strain>
    </source>
</reference>
<accession>A0ABU0IKP5</accession>
<evidence type="ECO:0000256" key="1">
    <source>
        <dbReference type="SAM" id="Phobius"/>
    </source>
</evidence>
<gene>
    <name evidence="2" type="ORF">QO010_000326</name>
</gene>
<keyword evidence="1" id="KW-1133">Transmembrane helix</keyword>
<name>A0ABU0IKP5_9CAUL</name>
<evidence type="ECO:0000313" key="2">
    <source>
        <dbReference type="EMBL" id="MDQ0462578.1"/>
    </source>
</evidence>
<keyword evidence="3" id="KW-1185">Reference proteome</keyword>
<organism evidence="2 3">
    <name type="scientific">Caulobacter ginsengisoli</name>
    <dbReference type="NCBI Taxonomy" id="400775"/>
    <lineage>
        <taxon>Bacteria</taxon>
        <taxon>Pseudomonadati</taxon>
        <taxon>Pseudomonadota</taxon>
        <taxon>Alphaproteobacteria</taxon>
        <taxon>Caulobacterales</taxon>
        <taxon>Caulobacteraceae</taxon>
        <taxon>Caulobacter</taxon>
    </lineage>
</organism>
<comment type="caution">
    <text evidence="2">The sequence shown here is derived from an EMBL/GenBank/DDBJ whole genome shotgun (WGS) entry which is preliminary data.</text>
</comment>
<dbReference type="Proteomes" id="UP001228905">
    <property type="component" value="Unassembled WGS sequence"/>
</dbReference>
<protein>
    <submittedName>
        <fullName evidence="2">Uncharacterized protein</fullName>
    </submittedName>
</protein>
<keyword evidence="1" id="KW-0812">Transmembrane</keyword>
<keyword evidence="1" id="KW-0472">Membrane</keyword>
<dbReference type="EMBL" id="JAUSVS010000001">
    <property type="protein sequence ID" value="MDQ0462578.1"/>
    <property type="molecule type" value="Genomic_DNA"/>
</dbReference>
<evidence type="ECO:0000313" key="3">
    <source>
        <dbReference type="Proteomes" id="UP001228905"/>
    </source>
</evidence>
<feature type="transmembrane region" description="Helical" evidence="1">
    <location>
        <begin position="15"/>
        <end position="38"/>
    </location>
</feature>
<proteinExistence type="predicted"/>
<dbReference type="RefSeq" id="WP_307345076.1">
    <property type="nucleotide sequence ID" value="NZ_JAUSVS010000001.1"/>
</dbReference>